<evidence type="ECO:0000256" key="1">
    <source>
        <dbReference type="SAM" id="Coils"/>
    </source>
</evidence>
<evidence type="ECO:0000313" key="3">
    <source>
        <dbReference type="EMBL" id="KAF5672033.1"/>
    </source>
</evidence>
<accession>A0A8H5WVR4</accession>
<evidence type="ECO:0000313" key="4">
    <source>
        <dbReference type="Proteomes" id="UP000567885"/>
    </source>
</evidence>
<sequence>MTTVVDHQCNPRKSDKSEAPRIFKNDANSVSELQRARLQKKLAEDAARLQQEKLDAANQDIKSIRDERDTLRENVKNMEKSFDDKNREFKILSDNISRLDAEKRQKETELATAVSQKESAESFNRQKEAELWAANNEKSNYYQQVSSLTSTVTQQANELQNLRSQITTMENKLPNSRQDNCLPFQYHNATVMIMNLGCQRALDAGKDGGTLVHGIDMDLNNGNQIFILRKMSGRPGVDDYWIIARKDDVSRKLYFDRQETGSELQVGAPPGKQDYWYIGRGSDTRVGSWVFKNAEWGTYIELANGARSNGLRVISYNFSNNLDANWVIVPITFAS</sequence>
<comment type="caution">
    <text evidence="3">The sequence shown here is derived from an EMBL/GenBank/DDBJ whole genome shotgun (WGS) entry which is preliminary data.</text>
</comment>
<dbReference type="InterPro" id="IPR035992">
    <property type="entry name" value="Ricin_B-like_lectins"/>
</dbReference>
<dbReference type="EMBL" id="JAAGWQ010000063">
    <property type="protein sequence ID" value="KAF5672033.1"/>
    <property type="molecule type" value="Genomic_DNA"/>
</dbReference>
<dbReference type="OrthoDB" id="3231004at2759"/>
<name>A0A8H5WVR4_FUSHE</name>
<feature type="compositionally biased region" description="Basic and acidic residues" evidence="2">
    <location>
        <begin position="12"/>
        <end position="24"/>
    </location>
</feature>
<dbReference type="AlphaFoldDB" id="A0A8H5WVR4"/>
<dbReference type="SUPFAM" id="SSF50370">
    <property type="entry name" value="Ricin B-like lectins"/>
    <property type="match status" value="1"/>
</dbReference>
<feature type="coiled-coil region" evidence="1">
    <location>
        <begin position="33"/>
        <end position="116"/>
    </location>
</feature>
<gene>
    <name evidence="3" type="ORF">FHETE_3905</name>
</gene>
<keyword evidence="4" id="KW-1185">Reference proteome</keyword>
<organism evidence="3 4">
    <name type="scientific">Fusarium heterosporum</name>
    <dbReference type="NCBI Taxonomy" id="42747"/>
    <lineage>
        <taxon>Eukaryota</taxon>
        <taxon>Fungi</taxon>
        <taxon>Dikarya</taxon>
        <taxon>Ascomycota</taxon>
        <taxon>Pezizomycotina</taxon>
        <taxon>Sordariomycetes</taxon>
        <taxon>Hypocreomycetidae</taxon>
        <taxon>Hypocreales</taxon>
        <taxon>Nectriaceae</taxon>
        <taxon>Fusarium</taxon>
        <taxon>Fusarium heterosporum species complex</taxon>
    </lineage>
</organism>
<protein>
    <submittedName>
        <fullName evidence="3">Uncharacterized protein</fullName>
    </submittedName>
</protein>
<evidence type="ECO:0000256" key="2">
    <source>
        <dbReference type="SAM" id="MobiDB-lite"/>
    </source>
</evidence>
<dbReference type="Gene3D" id="2.80.10.50">
    <property type="match status" value="1"/>
</dbReference>
<keyword evidence="1" id="KW-0175">Coiled coil</keyword>
<feature type="region of interest" description="Disordered" evidence="2">
    <location>
        <begin position="1"/>
        <end position="26"/>
    </location>
</feature>
<proteinExistence type="predicted"/>
<reference evidence="3 4" key="1">
    <citation type="submission" date="2020-05" db="EMBL/GenBank/DDBJ databases">
        <title>Identification and distribution of gene clusters putatively required for synthesis of sphingolipid metabolism inhibitors in phylogenetically diverse species of the filamentous fungus Fusarium.</title>
        <authorList>
            <person name="Kim H.-S."/>
            <person name="Busman M."/>
            <person name="Brown D.W."/>
            <person name="Divon H."/>
            <person name="Uhlig S."/>
            <person name="Proctor R.H."/>
        </authorList>
    </citation>
    <scope>NUCLEOTIDE SEQUENCE [LARGE SCALE GENOMIC DNA]</scope>
    <source>
        <strain evidence="3 4">NRRL 20693</strain>
    </source>
</reference>
<feature type="coiled-coil region" evidence="1">
    <location>
        <begin position="145"/>
        <end position="179"/>
    </location>
</feature>
<dbReference type="Proteomes" id="UP000567885">
    <property type="component" value="Unassembled WGS sequence"/>
</dbReference>